<keyword evidence="10" id="KW-1185">Reference proteome</keyword>
<evidence type="ECO:0000313" key="9">
    <source>
        <dbReference type="EMBL" id="OEG16652.1"/>
    </source>
</evidence>
<evidence type="ECO:0000256" key="4">
    <source>
        <dbReference type="ARBA" id="ARBA00022777"/>
    </source>
</evidence>
<evidence type="ECO:0000256" key="1">
    <source>
        <dbReference type="ARBA" id="ARBA00009156"/>
    </source>
</evidence>
<evidence type="ECO:0000256" key="3">
    <source>
        <dbReference type="ARBA" id="ARBA00022741"/>
    </source>
</evidence>
<dbReference type="RefSeq" id="WP_069663050.1">
    <property type="nucleotide sequence ID" value="NZ_JBHUJJ010000001.1"/>
</dbReference>
<feature type="domain" description="Carbohydrate kinase FGGY C-terminal" evidence="8">
    <location>
        <begin position="276"/>
        <end position="450"/>
    </location>
</feature>
<dbReference type="InterPro" id="IPR043129">
    <property type="entry name" value="ATPase_NBD"/>
</dbReference>
<reference evidence="10" key="1">
    <citation type="submission" date="2016-09" db="EMBL/GenBank/DDBJ databases">
        <authorList>
            <person name="Gulvik C.A."/>
        </authorList>
    </citation>
    <scope>NUCLEOTIDE SEQUENCE [LARGE SCALE GENOMIC DNA]</scope>
    <source>
        <strain evidence="10">LMG 8895</strain>
    </source>
</reference>
<evidence type="ECO:0000259" key="8">
    <source>
        <dbReference type="Pfam" id="PF02782"/>
    </source>
</evidence>
<dbReference type="GO" id="GO:0042732">
    <property type="term" value="P:D-xylose metabolic process"/>
    <property type="evidence" value="ECO:0007669"/>
    <property type="project" value="UniProtKB-KW"/>
</dbReference>
<dbReference type="GO" id="GO:0004856">
    <property type="term" value="F:D-xylulokinase activity"/>
    <property type="evidence" value="ECO:0007669"/>
    <property type="project" value="UniProtKB-EC"/>
</dbReference>
<dbReference type="InterPro" id="IPR018484">
    <property type="entry name" value="FGGY_N"/>
</dbReference>
<comment type="caution">
    <text evidence="9">The sequence shown here is derived from an EMBL/GenBank/DDBJ whole genome shotgun (WGS) entry which is preliminary data.</text>
</comment>
<feature type="domain" description="Carbohydrate kinase FGGY N-terminal" evidence="7">
    <location>
        <begin position="6"/>
        <end position="248"/>
    </location>
</feature>
<evidence type="ECO:0000256" key="2">
    <source>
        <dbReference type="ARBA" id="ARBA00022679"/>
    </source>
</evidence>
<dbReference type="Proteomes" id="UP000095094">
    <property type="component" value="Unassembled WGS sequence"/>
</dbReference>
<protein>
    <recommendedName>
        <fullName evidence="6">Xylulose kinase</fullName>
        <shortName evidence="6">Xylulokinase</shortName>
        <ecNumber evidence="6">2.7.1.17</ecNumber>
    </recommendedName>
</protein>
<dbReference type="InterPro" id="IPR000577">
    <property type="entry name" value="Carb_kinase_FGGY"/>
</dbReference>
<keyword evidence="6" id="KW-0859">Xylose metabolism</keyword>
<comment type="similarity">
    <text evidence="1 6">Belongs to the FGGY kinase family.</text>
</comment>
<dbReference type="CDD" id="cd07808">
    <property type="entry name" value="ASKHA_NBD_FGGY_EcXK-like"/>
    <property type="match status" value="1"/>
</dbReference>
<keyword evidence="2 6" id="KW-0808">Transferase</keyword>
<dbReference type="PANTHER" id="PTHR43095:SF5">
    <property type="entry name" value="XYLULOSE KINASE"/>
    <property type="match status" value="1"/>
</dbReference>
<dbReference type="SUPFAM" id="SSF53067">
    <property type="entry name" value="Actin-like ATPase domain"/>
    <property type="match status" value="2"/>
</dbReference>
<dbReference type="AlphaFoldDB" id="A0A1E5GVF0"/>
<dbReference type="InterPro" id="IPR006000">
    <property type="entry name" value="Xylulokinase"/>
</dbReference>
<gene>
    <name evidence="6" type="primary">xylB</name>
    <name evidence="9" type="ORF">BCR25_03375</name>
</gene>
<dbReference type="PATRIC" id="fig|332950.4.peg.1456"/>
<evidence type="ECO:0000313" key="10">
    <source>
        <dbReference type="Proteomes" id="UP000095094"/>
    </source>
</evidence>
<dbReference type="NCBIfam" id="TIGR01312">
    <property type="entry name" value="XylB"/>
    <property type="match status" value="1"/>
</dbReference>
<dbReference type="InterPro" id="IPR050406">
    <property type="entry name" value="FGGY_Carb_Kinase"/>
</dbReference>
<keyword evidence="4 6" id="KW-0418">Kinase</keyword>
<dbReference type="GO" id="GO:0005524">
    <property type="term" value="F:ATP binding"/>
    <property type="evidence" value="ECO:0007669"/>
    <property type="project" value="UniProtKB-KW"/>
</dbReference>
<comment type="catalytic activity">
    <reaction evidence="6">
        <text>D-xylulose + ATP = D-xylulose 5-phosphate + ADP + H(+)</text>
        <dbReference type="Rhea" id="RHEA:10964"/>
        <dbReference type="ChEBI" id="CHEBI:15378"/>
        <dbReference type="ChEBI" id="CHEBI:17140"/>
        <dbReference type="ChEBI" id="CHEBI:30616"/>
        <dbReference type="ChEBI" id="CHEBI:57737"/>
        <dbReference type="ChEBI" id="CHEBI:456216"/>
        <dbReference type="EC" id="2.7.1.17"/>
    </reaction>
</comment>
<proteinExistence type="inferred from homology"/>
<dbReference type="GO" id="GO:0005997">
    <property type="term" value="P:xylulose metabolic process"/>
    <property type="evidence" value="ECO:0007669"/>
    <property type="project" value="InterPro"/>
</dbReference>
<dbReference type="InterPro" id="IPR018485">
    <property type="entry name" value="FGGY_C"/>
</dbReference>
<dbReference type="PANTHER" id="PTHR43095">
    <property type="entry name" value="SUGAR KINASE"/>
    <property type="match status" value="1"/>
</dbReference>
<dbReference type="Pfam" id="PF00370">
    <property type="entry name" value="FGGY_N"/>
    <property type="match status" value="1"/>
</dbReference>
<evidence type="ECO:0000256" key="6">
    <source>
        <dbReference type="RuleBase" id="RU364073"/>
    </source>
</evidence>
<dbReference type="PIRSF" id="PIRSF000538">
    <property type="entry name" value="GlpK"/>
    <property type="match status" value="1"/>
</dbReference>
<keyword evidence="6" id="KW-0119">Carbohydrate metabolism</keyword>
<name>A0A1E5GVF0_9ENTE</name>
<organism evidence="9 10">
    <name type="scientific">Enterococcus termitis</name>
    <dbReference type="NCBI Taxonomy" id="332950"/>
    <lineage>
        <taxon>Bacteria</taxon>
        <taxon>Bacillati</taxon>
        <taxon>Bacillota</taxon>
        <taxon>Bacilli</taxon>
        <taxon>Lactobacillales</taxon>
        <taxon>Enterococcaceae</taxon>
        <taxon>Enterococcus</taxon>
    </lineage>
</organism>
<keyword evidence="5 6" id="KW-0067">ATP-binding</keyword>
<dbReference type="Pfam" id="PF02782">
    <property type="entry name" value="FGGY_C"/>
    <property type="match status" value="1"/>
</dbReference>
<dbReference type="OrthoDB" id="9805576at2"/>
<evidence type="ECO:0000259" key="7">
    <source>
        <dbReference type="Pfam" id="PF00370"/>
    </source>
</evidence>
<sequence length="502" mass="55108">MVDGLLGIDIGTSSCKLTVFQTDGQPLISETEKYPVYYPEDGWVEQNPEEWWESICLALQRITTSKALENVQIKGIGVDGQGWSMIPIDKNGQVLYNNPIWMDTRAAAICEEVKEKIGAEKIFTISGNSFEPTYTLPKILWLKQEHPEIYKKIDKVLQANSYIVYKLTGEKTQDISQGYGLHCFDMKQGKWSEEMCQLFGISSDILPSIHLCDEVVGSVNQKAASETGLTQGIPVVAGGLDAACGALGAGVIAHGETQEQGGQAGGMSVCLNEYVADPSLIMGYHVVPNHWLLQGGTVGGGGVIDWVKNNFCFEEKTNAQFYGTTTYYEMDQLSATIPAGSQGLVFLPYMKGERSPIWNPHAKGVYFGLEFTKTRAHMIRASQEGVAYSLRHNLEIAEQAGASVEELWAMGGSANSEVFTQIKADVTGKVIRVPSSDTATTLGAALLAGVGVGLYKDYEEAREKTVQVQKEYVPNIKNKEAYDSGFKIYKELYTKLESMMIE</sequence>
<evidence type="ECO:0000256" key="5">
    <source>
        <dbReference type="ARBA" id="ARBA00022840"/>
    </source>
</evidence>
<keyword evidence="3 6" id="KW-0547">Nucleotide-binding</keyword>
<accession>A0A1E5GVF0</accession>
<dbReference type="EC" id="2.7.1.17" evidence="6"/>
<dbReference type="EMBL" id="MIJY01000012">
    <property type="protein sequence ID" value="OEG16652.1"/>
    <property type="molecule type" value="Genomic_DNA"/>
</dbReference>
<dbReference type="Gene3D" id="3.30.420.40">
    <property type="match status" value="2"/>
</dbReference>